<accession>A0A382FWE5</accession>
<reference evidence="1" key="1">
    <citation type="submission" date="2018-05" db="EMBL/GenBank/DDBJ databases">
        <authorList>
            <person name="Lanie J.A."/>
            <person name="Ng W.-L."/>
            <person name="Kazmierczak K.M."/>
            <person name="Andrzejewski T.M."/>
            <person name="Davidsen T.M."/>
            <person name="Wayne K.J."/>
            <person name="Tettelin H."/>
            <person name="Glass J.I."/>
            <person name="Rusch D."/>
            <person name="Podicherti R."/>
            <person name="Tsui H.-C.T."/>
            <person name="Winkler M.E."/>
        </authorList>
    </citation>
    <scope>NUCLEOTIDE SEQUENCE</scope>
</reference>
<evidence type="ECO:0000313" key="1">
    <source>
        <dbReference type="EMBL" id="SVB66537.1"/>
    </source>
</evidence>
<dbReference type="EMBL" id="UINC01051871">
    <property type="protein sequence ID" value="SVB66537.1"/>
    <property type="molecule type" value="Genomic_DNA"/>
</dbReference>
<dbReference type="AlphaFoldDB" id="A0A382FWE5"/>
<protein>
    <submittedName>
        <fullName evidence="1">Uncharacterized protein</fullName>
    </submittedName>
</protein>
<organism evidence="1">
    <name type="scientific">marine metagenome</name>
    <dbReference type="NCBI Taxonomy" id="408172"/>
    <lineage>
        <taxon>unclassified sequences</taxon>
        <taxon>metagenomes</taxon>
        <taxon>ecological metagenomes</taxon>
    </lineage>
</organism>
<gene>
    <name evidence="1" type="ORF">METZ01_LOCUS219391</name>
</gene>
<sequence length="34" mass="4015">MVSDNEPSLLAHFIFNFSLDIYTNLNWTEVKQNL</sequence>
<proteinExistence type="predicted"/>
<name>A0A382FWE5_9ZZZZ</name>